<evidence type="ECO:0000313" key="2">
    <source>
        <dbReference type="Proteomes" id="UP000030106"/>
    </source>
</evidence>
<dbReference type="SUPFAM" id="SSF75304">
    <property type="entry name" value="Amidase signature (AS) enzymes"/>
    <property type="match status" value="1"/>
</dbReference>
<reference evidence="1 2" key="1">
    <citation type="submission" date="2012-10" db="EMBL/GenBank/DDBJ databases">
        <title>Genome sequencing and analysis of entomopathogenic fungi Beauveria bassiana D1-5.</title>
        <authorList>
            <person name="Li Q."/>
            <person name="Wang L."/>
            <person name="Zhang Z."/>
            <person name="Wang Q."/>
            <person name="Ren J."/>
            <person name="Wang M."/>
            <person name="Xu W."/>
            <person name="Wang J."/>
            <person name="Lu Y."/>
            <person name="Du Q."/>
            <person name="Sun Z."/>
        </authorList>
    </citation>
    <scope>NUCLEOTIDE SEQUENCE [LARGE SCALE GENOMIC DNA]</scope>
    <source>
        <strain evidence="1 2">D1-5</strain>
    </source>
</reference>
<sequence>MSAGSGTHELVAAVLSAMYLLTPPPPPPPPLLEPTGPISRALTTRTLLGHVRISEQPPPQKNRQKKKFHAQQQVKVVTQNLLQCADFDNDNGHILVLVYTIGPNDPIEKSALREFQASTHNRDDVHQTYFASNMVFYGFSEEGTILDPDTLAELRSWNGKKKHLILQGRQELAPNSVVPGPYVFLRVTVDAAYASHNGRVVVPSRCYYKPSKDRPLSGARFSVKDNINVAGQKTTLCNRAWTEFISVSYGNSRMLRSPTVHINSLHSDMHLYSGAYIGGRRNIIADRLSSDAKPSTISAY</sequence>
<dbReference type="Proteomes" id="UP000030106">
    <property type="component" value="Unassembled WGS sequence"/>
</dbReference>
<dbReference type="InterPro" id="IPR036928">
    <property type="entry name" value="AS_sf"/>
</dbReference>
<dbReference type="EMBL" id="ANFO01000291">
    <property type="protein sequence ID" value="KGQ10684.1"/>
    <property type="molecule type" value="Genomic_DNA"/>
</dbReference>
<evidence type="ECO:0000313" key="1">
    <source>
        <dbReference type="EMBL" id="KGQ10684.1"/>
    </source>
</evidence>
<dbReference type="AlphaFoldDB" id="A0A0A2WCJ5"/>
<protein>
    <submittedName>
        <fullName evidence="1">Uncharacterized protein</fullName>
    </submittedName>
</protein>
<name>A0A0A2WCJ5_BEABA</name>
<organism evidence="1 2">
    <name type="scientific">Beauveria bassiana D1-5</name>
    <dbReference type="NCBI Taxonomy" id="1245745"/>
    <lineage>
        <taxon>Eukaryota</taxon>
        <taxon>Fungi</taxon>
        <taxon>Dikarya</taxon>
        <taxon>Ascomycota</taxon>
        <taxon>Pezizomycotina</taxon>
        <taxon>Sordariomycetes</taxon>
        <taxon>Hypocreomycetidae</taxon>
        <taxon>Hypocreales</taxon>
        <taxon>Cordycipitaceae</taxon>
        <taxon>Beauveria</taxon>
    </lineage>
</organism>
<proteinExistence type="predicted"/>
<comment type="caution">
    <text evidence="1">The sequence shown here is derived from an EMBL/GenBank/DDBJ whole genome shotgun (WGS) entry which is preliminary data.</text>
</comment>
<dbReference type="Gene3D" id="3.90.1300.10">
    <property type="entry name" value="Amidase signature (AS) domain"/>
    <property type="match status" value="1"/>
</dbReference>
<dbReference type="HOGENOM" id="CLU_927453_0_0_1"/>
<dbReference type="OrthoDB" id="5423360at2759"/>
<gene>
    <name evidence="1" type="ORF">BBAD15_g3977</name>
</gene>
<accession>A0A0A2WCJ5</accession>